<sequence>MCTSLEDINAKVQSLENSSSHKVSVNSVEGIVDQAIADKLQTKVQKMVQEGLDKLKRCLNVVVYDIPPHANDS</sequence>
<evidence type="ECO:0000313" key="2">
    <source>
        <dbReference type="Proteomes" id="UP001187531"/>
    </source>
</evidence>
<name>A0AA88I6U6_ARTSF</name>
<organism evidence="1 2">
    <name type="scientific">Artemia franciscana</name>
    <name type="common">Brine shrimp</name>
    <name type="synonym">Artemia sanfranciscana</name>
    <dbReference type="NCBI Taxonomy" id="6661"/>
    <lineage>
        <taxon>Eukaryota</taxon>
        <taxon>Metazoa</taxon>
        <taxon>Ecdysozoa</taxon>
        <taxon>Arthropoda</taxon>
        <taxon>Crustacea</taxon>
        <taxon>Branchiopoda</taxon>
        <taxon>Anostraca</taxon>
        <taxon>Artemiidae</taxon>
        <taxon>Artemia</taxon>
    </lineage>
</organism>
<dbReference type="EMBL" id="JAVRJZ010000005">
    <property type="protein sequence ID" value="KAK2722945.1"/>
    <property type="molecule type" value="Genomic_DNA"/>
</dbReference>
<reference evidence="1" key="1">
    <citation type="submission" date="2023-07" db="EMBL/GenBank/DDBJ databases">
        <title>Chromosome-level genome assembly of Artemia franciscana.</title>
        <authorList>
            <person name="Jo E."/>
        </authorList>
    </citation>
    <scope>NUCLEOTIDE SEQUENCE</scope>
    <source>
        <tissue evidence="1">Whole body</tissue>
    </source>
</reference>
<protein>
    <submittedName>
        <fullName evidence="1">Uncharacterized protein</fullName>
    </submittedName>
</protein>
<dbReference type="Proteomes" id="UP001187531">
    <property type="component" value="Unassembled WGS sequence"/>
</dbReference>
<evidence type="ECO:0000313" key="1">
    <source>
        <dbReference type="EMBL" id="KAK2722945.1"/>
    </source>
</evidence>
<comment type="caution">
    <text evidence="1">The sequence shown here is derived from an EMBL/GenBank/DDBJ whole genome shotgun (WGS) entry which is preliminary data.</text>
</comment>
<keyword evidence="2" id="KW-1185">Reference proteome</keyword>
<dbReference type="AlphaFoldDB" id="A0AA88I6U6"/>
<proteinExistence type="predicted"/>
<accession>A0AA88I6U6</accession>
<gene>
    <name evidence="1" type="ORF">QYM36_003215</name>
</gene>